<sequence>MLKYPIPANVPTIQIYFQGECISVDKYAFIRHSNKLLNYPEIANLNSYTVESNVSKESFEQFILACTDNGIIITESNYPDLLKLCKEFDSQSILNAINEFIMEDPLRQIFLQKESQIENDLKNDQNRYNPHVNQTKEISKKLSEFLNREEFYKLDIETIHEIFKYEEREKCEKEILTFIQNRIYYYYQQHSQRNLQNIGNQNYTDTNDDKSLTQNESQNIDTDNHFDNNQYQNDNNQHQYDNNQHQYDNNQYSNDNNQYSNYNENVNIYSDQVYNQSQHSQSIWSQLTNNNDSQTIKIMLENEDIRSILGLLSHLDFKSLTSDSEALYMALEMFQNLHQDPSLFAIQIDSFRIVPLLFDLIQNVKTLQTDFINTKKSWEIKMQSTQNMISEFEDKAKNFEDVKKQLEIKNEEIQRDLKKLNEAYRKITEDKLPIIQNLEKEKKEMSKLIDSYDYQIKCALAVKNPFDGIISNFQKTTNYSGRLRNDNNGENEGENIENFVKIVLPIKPYLNEENYDNQNGEFSPYNLFKYENQNVIDKSCYYHNLQKNQADEDNWLIFDFNKNKIKLVAYSIRTNCFGESFSHPKSFKILGSNDGQKWTPIDSVSNAKELDGSMKCHTFICKENYDKYFQQIKYLQLDTHHPFTDRFGIIAINAFEFFGDLTKNE</sequence>
<dbReference type="InterPro" id="IPR008979">
    <property type="entry name" value="Galactose-bd-like_sf"/>
</dbReference>
<dbReference type="GeneID" id="94833347"/>
<dbReference type="Gene3D" id="2.60.120.260">
    <property type="entry name" value="Galactose-binding domain-like"/>
    <property type="match status" value="1"/>
</dbReference>
<feature type="coiled-coil region" evidence="1">
    <location>
        <begin position="375"/>
        <end position="455"/>
    </location>
</feature>
<organism evidence="3 4">
    <name type="scientific">Tritrichomonas foetus</name>
    <dbReference type="NCBI Taxonomy" id="1144522"/>
    <lineage>
        <taxon>Eukaryota</taxon>
        <taxon>Metamonada</taxon>
        <taxon>Parabasalia</taxon>
        <taxon>Tritrichomonadida</taxon>
        <taxon>Tritrichomonadidae</taxon>
        <taxon>Tritrichomonas</taxon>
    </lineage>
</organism>
<evidence type="ECO:0000256" key="2">
    <source>
        <dbReference type="SAM" id="MobiDB-lite"/>
    </source>
</evidence>
<gene>
    <name evidence="3" type="ORF">TRFO_15890</name>
</gene>
<proteinExistence type="predicted"/>
<accession>A0A1J4KWG2</accession>
<feature type="compositionally biased region" description="Polar residues" evidence="2">
    <location>
        <begin position="212"/>
        <end position="221"/>
    </location>
</feature>
<reference evidence="3" key="1">
    <citation type="submission" date="2016-10" db="EMBL/GenBank/DDBJ databases">
        <authorList>
            <person name="Benchimol M."/>
            <person name="Almeida L.G."/>
            <person name="Vasconcelos A.T."/>
            <person name="Perreira-Neves A."/>
            <person name="Rosa I.A."/>
            <person name="Tasca T."/>
            <person name="Bogo M.R."/>
            <person name="de Souza W."/>
        </authorList>
    </citation>
    <scope>NUCLEOTIDE SEQUENCE [LARGE SCALE GENOMIC DNA]</scope>
    <source>
        <strain evidence="3">K</strain>
    </source>
</reference>
<evidence type="ECO:0008006" key="5">
    <source>
        <dbReference type="Google" id="ProtNLM"/>
    </source>
</evidence>
<dbReference type="SUPFAM" id="SSF49785">
    <property type="entry name" value="Galactose-binding domain-like"/>
    <property type="match status" value="1"/>
</dbReference>
<dbReference type="EMBL" id="MLAK01000461">
    <property type="protein sequence ID" value="OHT13869.1"/>
    <property type="molecule type" value="Genomic_DNA"/>
</dbReference>
<protein>
    <recommendedName>
        <fullName evidence="5">F5/8 type C domain-containing protein</fullName>
    </recommendedName>
</protein>
<evidence type="ECO:0000256" key="1">
    <source>
        <dbReference type="SAM" id="Coils"/>
    </source>
</evidence>
<comment type="caution">
    <text evidence="3">The sequence shown here is derived from an EMBL/GenBank/DDBJ whole genome shotgun (WGS) entry which is preliminary data.</text>
</comment>
<dbReference type="VEuPathDB" id="TrichDB:TRFO_15890"/>
<dbReference type="AlphaFoldDB" id="A0A1J4KWG2"/>
<dbReference type="Proteomes" id="UP000179807">
    <property type="component" value="Unassembled WGS sequence"/>
</dbReference>
<dbReference type="RefSeq" id="XP_068367005.1">
    <property type="nucleotide sequence ID" value="XM_068498643.1"/>
</dbReference>
<evidence type="ECO:0000313" key="3">
    <source>
        <dbReference type="EMBL" id="OHT13869.1"/>
    </source>
</evidence>
<keyword evidence="4" id="KW-1185">Reference proteome</keyword>
<feature type="region of interest" description="Disordered" evidence="2">
    <location>
        <begin position="198"/>
        <end position="251"/>
    </location>
</feature>
<evidence type="ECO:0000313" key="4">
    <source>
        <dbReference type="Proteomes" id="UP000179807"/>
    </source>
</evidence>
<feature type="compositionally biased region" description="Low complexity" evidence="2">
    <location>
        <begin position="227"/>
        <end position="251"/>
    </location>
</feature>
<keyword evidence="1" id="KW-0175">Coiled coil</keyword>
<name>A0A1J4KWG2_9EUKA</name>